<dbReference type="SUPFAM" id="SSF50729">
    <property type="entry name" value="PH domain-like"/>
    <property type="match status" value="1"/>
</dbReference>
<dbReference type="GO" id="GO:0005886">
    <property type="term" value="C:plasma membrane"/>
    <property type="evidence" value="ECO:0007669"/>
    <property type="project" value="TreeGrafter"/>
</dbReference>
<dbReference type="HOGENOM" id="CLU_011433_0_0_1"/>
<dbReference type="Proteomes" id="UP000019487">
    <property type="component" value="Unassembled WGS sequence"/>
</dbReference>
<feature type="domain" description="SAM" evidence="6">
    <location>
        <begin position="248"/>
        <end position="314"/>
    </location>
</feature>
<dbReference type="InterPro" id="IPR001452">
    <property type="entry name" value="SH3_domain"/>
</dbReference>
<accession>W9CIW2</accession>
<comment type="caution">
    <text evidence="7">The sequence shown here is derived from an EMBL/GenBank/DDBJ whole genome shotgun (WGS) entry which is preliminary data.</text>
</comment>
<feature type="domain" description="PH" evidence="5">
    <location>
        <begin position="743"/>
        <end position="894"/>
    </location>
</feature>
<dbReference type="Pfam" id="PF00018">
    <property type="entry name" value="SH3_1"/>
    <property type="match status" value="1"/>
</dbReference>
<dbReference type="InterPro" id="IPR001849">
    <property type="entry name" value="PH_domain"/>
</dbReference>
<evidence type="ECO:0000256" key="1">
    <source>
        <dbReference type="ARBA" id="ARBA00022443"/>
    </source>
</evidence>
<name>W9CIW2_SCLBF</name>
<proteinExistence type="predicted"/>
<dbReference type="EMBL" id="AYSA01000245">
    <property type="protein sequence ID" value="ESZ94465.1"/>
    <property type="molecule type" value="Genomic_DNA"/>
</dbReference>
<dbReference type="InterPro" id="IPR013761">
    <property type="entry name" value="SAM/pointed_sf"/>
</dbReference>
<dbReference type="PANTHER" id="PTHR12092:SF16">
    <property type="entry name" value="PH DOMAIN-CONTAINING PROTEIN"/>
    <property type="match status" value="1"/>
</dbReference>
<dbReference type="SMART" id="SM00454">
    <property type="entry name" value="SAM"/>
    <property type="match status" value="1"/>
</dbReference>
<dbReference type="InterPro" id="IPR011993">
    <property type="entry name" value="PH-like_dom_sf"/>
</dbReference>
<dbReference type="Gene3D" id="1.10.150.50">
    <property type="entry name" value="Transcription Factor, Ets-1"/>
    <property type="match status" value="1"/>
</dbReference>
<dbReference type="InterPro" id="IPR001660">
    <property type="entry name" value="SAM"/>
</dbReference>
<evidence type="ECO:0008006" key="9">
    <source>
        <dbReference type="Google" id="ProtNLM"/>
    </source>
</evidence>
<evidence type="ECO:0000313" key="7">
    <source>
        <dbReference type="EMBL" id="ESZ94465.1"/>
    </source>
</evidence>
<feature type="domain" description="SH3" evidence="4">
    <location>
        <begin position="19"/>
        <end position="83"/>
    </location>
</feature>
<dbReference type="AlphaFoldDB" id="W9CIW2"/>
<dbReference type="CDD" id="cd13316">
    <property type="entry name" value="PH_Boi"/>
    <property type="match status" value="1"/>
</dbReference>
<feature type="region of interest" description="Disordered" evidence="3">
    <location>
        <begin position="959"/>
        <end position="1004"/>
    </location>
</feature>
<evidence type="ECO:0000259" key="4">
    <source>
        <dbReference type="PROSITE" id="PS50002"/>
    </source>
</evidence>
<keyword evidence="8" id="KW-1185">Reference proteome</keyword>
<feature type="compositionally biased region" description="Low complexity" evidence="3">
    <location>
        <begin position="685"/>
        <end position="699"/>
    </location>
</feature>
<evidence type="ECO:0000259" key="6">
    <source>
        <dbReference type="PROSITE" id="PS50105"/>
    </source>
</evidence>
<dbReference type="PROSITE" id="PS50003">
    <property type="entry name" value="PH_DOMAIN"/>
    <property type="match status" value="1"/>
</dbReference>
<evidence type="ECO:0000259" key="5">
    <source>
        <dbReference type="PROSITE" id="PS50003"/>
    </source>
</evidence>
<dbReference type="FunFam" id="1.10.150.50:FF:000082">
    <property type="entry name" value="Polarized growth protein boi2"/>
    <property type="match status" value="1"/>
</dbReference>
<dbReference type="PROSITE" id="PS50002">
    <property type="entry name" value="SH3"/>
    <property type="match status" value="1"/>
</dbReference>
<dbReference type="InterPro" id="IPR037370">
    <property type="entry name" value="Pleckstrin"/>
</dbReference>
<dbReference type="PANTHER" id="PTHR12092">
    <property type="entry name" value="PLECKSTRIN"/>
    <property type="match status" value="1"/>
</dbReference>
<feature type="region of interest" description="Disordered" evidence="3">
    <location>
        <begin position="482"/>
        <end position="736"/>
    </location>
</feature>
<dbReference type="SMART" id="SM00326">
    <property type="entry name" value="SH3"/>
    <property type="match status" value="1"/>
</dbReference>
<feature type="compositionally biased region" description="Polar residues" evidence="3">
    <location>
        <begin position="344"/>
        <end position="370"/>
    </location>
</feature>
<dbReference type="Gene3D" id="2.30.29.30">
    <property type="entry name" value="Pleckstrin-homology domain (PH domain)/Phosphotyrosine-binding domain (PTB)"/>
    <property type="match status" value="1"/>
</dbReference>
<keyword evidence="1 2" id="KW-0728">SH3 domain</keyword>
<evidence type="ECO:0000256" key="3">
    <source>
        <dbReference type="SAM" id="MobiDB-lite"/>
    </source>
</evidence>
<reference evidence="7 8" key="1">
    <citation type="journal article" date="2014" name="Genome Announc.">
        <title>Draft genome sequence of Sclerotinia borealis, a psychrophilic plant pathogenic fungus.</title>
        <authorList>
            <person name="Mardanov A.V."/>
            <person name="Beletsky A.V."/>
            <person name="Kadnikov V.V."/>
            <person name="Ignatov A.N."/>
            <person name="Ravin N.V."/>
        </authorList>
    </citation>
    <scope>NUCLEOTIDE SEQUENCE [LARGE SCALE GENOMIC DNA]</scope>
    <source>
        <strain evidence="8">F-4157</strain>
    </source>
</reference>
<evidence type="ECO:0000313" key="8">
    <source>
        <dbReference type="Proteomes" id="UP000019487"/>
    </source>
</evidence>
<feature type="compositionally biased region" description="Polar residues" evidence="3">
    <location>
        <begin position="975"/>
        <end position="993"/>
    </location>
</feature>
<dbReference type="InterPro" id="IPR036028">
    <property type="entry name" value="SH3-like_dom_sf"/>
</dbReference>
<dbReference type="SMART" id="SM00233">
    <property type="entry name" value="PH"/>
    <property type="match status" value="1"/>
</dbReference>
<dbReference type="OrthoDB" id="73680at2759"/>
<feature type="compositionally biased region" description="Polar residues" evidence="3">
    <location>
        <begin position="528"/>
        <end position="549"/>
    </location>
</feature>
<dbReference type="CDD" id="cd09535">
    <property type="entry name" value="SAM_BOI-like_fungal"/>
    <property type="match status" value="1"/>
</dbReference>
<dbReference type="STRING" id="1432307.W9CIW2"/>
<feature type="region of interest" description="Disordered" evidence="3">
    <location>
        <begin position="316"/>
        <end position="424"/>
    </location>
</feature>
<dbReference type="Pfam" id="PF07647">
    <property type="entry name" value="SAM_2"/>
    <property type="match status" value="1"/>
</dbReference>
<dbReference type="Gene3D" id="2.30.30.40">
    <property type="entry name" value="SH3 Domains"/>
    <property type="match status" value="1"/>
</dbReference>
<feature type="compositionally biased region" description="Polar residues" evidence="3">
    <location>
        <begin position="379"/>
        <end position="396"/>
    </location>
</feature>
<feature type="compositionally biased region" description="Polar residues" evidence="3">
    <location>
        <begin position="318"/>
        <end position="328"/>
    </location>
</feature>
<dbReference type="SUPFAM" id="SSF50044">
    <property type="entry name" value="SH3-domain"/>
    <property type="match status" value="1"/>
</dbReference>
<feature type="compositionally biased region" description="Basic and acidic residues" evidence="3">
    <location>
        <begin position="399"/>
        <end position="414"/>
    </location>
</feature>
<dbReference type="Pfam" id="PF00169">
    <property type="entry name" value="PH"/>
    <property type="match status" value="1"/>
</dbReference>
<dbReference type="SUPFAM" id="SSF47769">
    <property type="entry name" value="SAM/Pointed domain"/>
    <property type="match status" value="1"/>
</dbReference>
<feature type="compositionally biased region" description="Polar residues" evidence="3">
    <location>
        <begin position="667"/>
        <end position="684"/>
    </location>
</feature>
<sequence>MELPTTMESHHRPDAIRPEPGSTLIVIHDFPARSSDELSLSKGDRVELIERDDEFGDGWYLGRSLVNGSSGLFPEVYTRLAPRGSPSHPNLSTVSISQPGALQLPLPQQSLQSIAQSAPGESPPLLEMPEVIPDILSPGKSSSSLTSIEPPMNAAAKIIPPLSAVSASSAAKSHAHGQDSPVMNETLSVIDEHITDMNHIVGSVPKTINDSGSEYSGHQPDARLSYINGEETDEEEEELHTLEEVTIWTPEQVAEYLFTVGVEKKHCEVFRDQEISGDVLLGMDQTSVFLKEFELGSVGRRLKTWQKIKALQDEINGETPTRRNTGTYAGSEIGSEDGGHRSRSVTSSTMLPRNLSLSNRPGSSSNNIRQSHQRAPRNDSITNSSPISPGTSQGSPRTPGEKRPSAASIRDLHHSRQSSVGEFSTTNSLMGAIAADKSQGISTHRKQASFNKDWSLGDATSAISQRPLSSNRPLSSAGLTEITTKGSADQPHEITEPLTNLDTDRGYFSGGELDGRQRNVLRKRGSTAGHSRNSSYTDEQRLRTATTNSRHSRFGSVDSTRETTPPSAAQKYYGLSVNGRRRTPSESSINTPPRPVPPPKDDFPLVTRLQPETSMDNIMSPKSPKSPSLRQGHPSDWLLPVKPTGPSSHFSMRAISDAVTGREKSRITSPTETVSTSTKESPLQSPSRTGSSTPSGGPSFELDPPDDKLAMITPKTSRKKSKKETSAYTRGLEKKTPQEQMVGADYSGWMKKKSSNLMTTWKPRLFILKGRRLSYYYSETDEQEKGLIDISFHRVLPADTDRLTGLHATLTGATNSPTSPINAQGTIASAEADAEPESSLSKSGGDSMFIFKLVPPRTGLSKAVNFTKPTVHYFAVPNIKQGRLWMAALMKATIDRDDSKPITTTYQQKTISLARARQLRHRPPALMNLDEKVEEEALKTPASDKHGLNIQGIIFDRETHEGDSGVSGVSKRESANTGTNQAPESAGLSNTYSPDIDVPEPQTA</sequence>
<protein>
    <recommendedName>
        <fullName evidence="9">SAM domain-containing protein</fullName>
    </recommendedName>
</protein>
<organism evidence="7 8">
    <name type="scientific">Sclerotinia borealis (strain F-4128)</name>
    <dbReference type="NCBI Taxonomy" id="1432307"/>
    <lineage>
        <taxon>Eukaryota</taxon>
        <taxon>Fungi</taxon>
        <taxon>Dikarya</taxon>
        <taxon>Ascomycota</taxon>
        <taxon>Pezizomycotina</taxon>
        <taxon>Leotiomycetes</taxon>
        <taxon>Helotiales</taxon>
        <taxon>Sclerotiniaceae</taxon>
        <taxon>Sclerotinia</taxon>
    </lineage>
</organism>
<evidence type="ECO:0000256" key="2">
    <source>
        <dbReference type="PROSITE-ProRule" id="PRU00192"/>
    </source>
</evidence>
<dbReference type="GO" id="GO:0030036">
    <property type="term" value="P:actin cytoskeleton organization"/>
    <property type="evidence" value="ECO:0007669"/>
    <property type="project" value="TreeGrafter"/>
</dbReference>
<dbReference type="PROSITE" id="PS50105">
    <property type="entry name" value="SAM_DOMAIN"/>
    <property type="match status" value="1"/>
</dbReference>
<gene>
    <name evidence="7" type="ORF">SBOR_5183</name>
</gene>